<dbReference type="RefSeq" id="WP_090902541.1">
    <property type="nucleotide sequence ID" value="NZ_FNYO01000083.1"/>
</dbReference>
<dbReference type="Pfam" id="PF17042">
    <property type="entry name" value="NBD_C"/>
    <property type="match status" value="1"/>
</dbReference>
<feature type="domain" description="Four-carbon acid sugar kinase nucleotide binding" evidence="14">
    <location>
        <begin position="257"/>
        <end position="417"/>
    </location>
</feature>
<evidence type="ECO:0000256" key="2">
    <source>
        <dbReference type="ARBA" id="ARBA00022679"/>
    </source>
</evidence>
<dbReference type="Gene3D" id="3.40.50.10840">
    <property type="entry name" value="Putative sugar-binding, N-terminal domain"/>
    <property type="match status" value="1"/>
</dbReference>
<dbReference type="InterPro" id="IPR042213">
    <property type="entry name" value="NBD_C_sf"/>
</dbReference>
<keyword evidence="5" id="KW-0067">ATP-binding</keyword>
<dbReference type="Pfam" id="PF07005">
    <property type="entry name" value="SBD_N"/>
    <property type="match status" value="1"/>
</dbReference>
<dbReference type="STRING" id="170623.SAMN04244579_04124"/>
<name>A0A1H6Y878_9GAMM</name>
<evidence type="ECO:0000256" key="9">
    <source>
        <dbReference type="ARBA" id="ARBA00037335"/>
    </source>
</evidence>
<keyword evidence="6" id="KW-0119">Carbohydrate metabolism</keyword>
<dbReference type="GO" id="GO:0016301">
    <property type="term" value="F:kinase activity"/>
    <property type="evidence" value="ECO:0007669"/>
    <property type="project" value="UniProtKB-KW"/>
</dbReference>
<dbReference type="AlphaFoldDB" id="A0A1H6Y878"/>
<evidence type="ECO:0000313" key="15">
    <source>
        <dbReference type="EMBL" id="SEJ37498.1"/>
    </source>
</evidence>
<comment type="catalytic activity">
    <reaction evidence="8">
        <text>3-dehydro-D-erythronate + ATP = 3-dehydro-4-O-phospho-D-erythronate + ADP + H(+)</text>
        <dbReference type="Rhea" id="RHEA:52556"/>
        <dbReference type="ChEBI" id="CHEBI:15378"/>
        <dbReference type="ChEBI" id="CHEBI:30616"/>
        <dbReference type="ChEBI" id="CHEBI:57958"/>
        <dbReference type="ChEBI" id="CHEBI:136593"/>
        <dbReference type="ChEBI" id="CHEBI:456216"/>
        <dbReference type="EC" id="2.7.1.217"/>
    </reaction>
</comment>
<organism evidence="15 16">
    <name type="scientific">Azotobacter beijerinckii</name>
    <dbReference type="NCBI Taxonomy" id="170623"/>
    <lineage>
        <taxon>Bacteria</taxon>
        <taxon>Pseudomonadati</taxon>
        <taxon>Pseudomonadota</taxon>
        <taxon>Gammaproteobacteria</taxon>
        <taxon>Pseudomonadales</taxon>
        <taxon>Pseudomonadaceae</taxon>
        <taxon>Azotobacter</taxon>
    </lineage>
</organism>
<evidence type="ECO:0000256" key="7">
    <source>
        <dbReference type="ARBA" id="ARBA00035898"/>
    </source>
</evidence>
<keyword evidence="3" id="KW-0547">Nucleotide-binding</keyword>
<evidence type="ECO:0000256" key="11">
    <source>
        <dbReference type="ARBA" id="ARBA00039461"/>
    </source>
</evidence>
<sequence length="425" mass="44664">MPLLGCIADDFTGATDLASMLVRGGARTVQTIGVPDRPLPTGDADALVVALKSRTLPAEEAVAQSLAALAWLRSQGCRQFYFKYCSTFDSTADGNIGPVSDALLDALGSRFTVACPAFPENRRSVFNGYLFANDVLLNESGMQDHPLTPMRDANLLRVLQPQTRRPVGLIDYRSMHAGVEATRARIAELSAEGVGIAICDAIDNSDLEVLGKACLDLPLVTAGSGLALGLASAWRERGVLSSATSADRLEPPHGRRAILSGSCSKATLAQIAEAKAHYPSFRLEAGALMARGGALVEEAIAWAARQDAATPVLIYASSSPEEVRRVQEQFGTQQVGERVEQALASIARTLVQEQDVGQLLVAGGETSGAVVGALDIAGLRIGPSIDPGVPWTQPLTTGGRPLSLALKSGNFGSVDFMVKAWGMLA</sequence>
<proteinExistence type="inferred from homology"/>
<dbReference type="InterPro" id="IPR050007">
    <property type="entry name" value="OtnK"/>
</dbReference>
<dbReference type="Gene3D" id="3.40.980.20">
    <property type="entry name" value="Four-carbon acid sugar kinase, nucleotide binding domain"/>
    <property type="match status" value="1"/>
</dbReference>
<evidence type="ECO:0000259" key="14">
    <source>
        <dbReference type="Pfam" id="PF17042"/>
    </source>
</evidence>
<protein>
    <recommendedName>
        <fullName evidence="11">3-oxo-tetronate kinase</fullName>
        <ecNumber evidence="10">2.7.1.217</ecNumber>
    </recommendedName>
    <alternativeName>
        <fullName evidence="12">3-dehydrotetronate 4-kinase</fullName>
    </alternativeName>
</protein>
<evidence type="ECO:0000256" key="5">
    <source>
        <dbReference type="ARBA" id="ARBA00022840"/>
    </source>
</evidence>
<evidence type="ECO:0000256" key="6">
    <source>
        <dbReference type="ARBA" id="ARBA00023277"/>
    </source>
</evidence>
<evidence type="ECO:0000256" key="4">
    <source>
        <dbReference type="ARBA" id="ARBA00022777"/>
    </source>
</evidence>
<comment type="function">
    <text evidence="9">Catalyzes the ATP-dependent phosphorylation of 3-oxo-tetronate to 3-oxo-tetronate 4-phosphate.</text>
</comment>
<comment type="catalytic activity">
    <reaction evidence="7">
        <text>3-dehydro-L-erythronate + ATP = 3-dehydro-4-O-phospho-L-erythronate + ADP + H(+)</text>
        <dbReference type="Rhea" id="RHEA:52552"/>
        <dbReference type="ChEBI" id="CHEBI:15378"/>
        <dbReference type="ChEBI" id="CHEBI:30616"/>
        <dbReference type="ChEBI" id="CHEBI:136592"/>
        <dbReference type="ChEBI" id="CHEBI:136670"/>
        <dbReference type="ChEBI" id="CHEBI:456216"/>
        <dbReference type="EC" id="2.7.1.217"/>
    </reaction>
</comment>
<dbReference type="SUPFAM" id="SSF142764">
    <property type="entry name" value="YgbK-like"/>
    <property type="match status" value="1"/>
</dbReference>
<keyword evidence="2" id="KW-0808">Transferase</keyword>
<dbReference type="EMBL" id="FNYO01000083">
    <property type="protein sequence ID" value="SEJ37498.1"/>
    <property type="molecule type" value="Genomic_DNA"/>
</dbReference>
<keyword evidence="4" id="KW-0418">Kinase</keyword>
<accession>A0A1H6Y878</accession>
<evidence type="ECO:0000313" key="16">
    <source>
        <dbReference type="Proteomes" id="UP000199005"/>
    </source>
</evidence>
<dbReference type="Proteomes" id="UP000199005">
    <property type="component" value="Unassembled WGS sequence"/>
</dbReference>
<evidence type="ECO:0000259" key="13">
    <source>
        <dbReference type="Pfam" id="PF07005"/>
    </source>
</evidence>
<reference evidence="15 16" key="1">
    <citation type="submission" date="2016-10" db="EMBL/GenBank/DDBJ databases">
        <authorList>
            <person name="de Groot N.N."/>
        </authorList>
    </citation>
    <scope>NUCLEOTIDE SEQUENCE [LARGE SCALE GENOMIC DNA]</scope>
    <source>
        <strain evidence="15 16">DSM 1041</strain>
    </source>
</reference>
<dbReference type="NCBIfam" id="NF043035">
    <property type="entry name" value="OxoTetrKin"/>
    <property type="match status" value="1"/>
</dbReference>
<dbReference type="InterPro" id="IPR010737">
    <property type="entry name" value="4-carb_acid_sugar_kinase_N"/>
</dbReference>
<dbReference type="InterPro" id="IPR031475">
    <property type="entry name" value="NBD_C"/>
</dbReference>
<evidence type="ECO:0000256" key="10">
    <source>
        <dbReference type="ARBA" id="ARBA00039095"/>
    </source>
</evidence>
<dbReference type="InterPro" id="IPR037051">
    <property type="entry name" value="4-carb_acid_sugar_kinase_N_sf"/>
</dbReference>
<dbReference type="GO" id="GO:0005524">
    <property type="term" value="F:ATP binding"/>
    <property type="evidence" value="ECO:0007669"/>
    <property type="project" value="UniProtKB-KW"/>
</dbReference>
<feature type="domain" description="Four-carbon acid sugar kinase N-terminal" evidence="13">
    <location>
        <begin position="4"/>
        <end position="229"/>
    </location>
</feature>
<evidence type="ECO:0000256" key="1">
    <source>
        <dbReference type="ARBA" id="ARBA00005715"/>
    </source>
</evidence>
<evidence type="ECO:0000256" key="12">
    <source>
        <dbReference type="ARBA" id="ARBA00041377"/>
    </source>
</evidence>
<gene>
    <name evidence="15" type="ORF">SAMN04244579_04124</name>
</gene>
<comment type="similarity">
    <text evidence="1">Belongs to the four-carbon acid sugar kinase family.</text>
</comment>
<evidence type="ECO:0000256" key="3">
    <source>
        <dbReference type="ARBA" id="ARBA00022741"/>
    </source>
</evidence>
<evidence type="ECO:0000256" key="8">
    <source>
        <dbReference type="ARBA" id="ARBA00036346"/>
    </source>
</evidence>
<dbReference type="EC" id="2.7.1.217" evidence="10"/>